<sequence length="64" mass="6615">MGLISISCPACGASTYLSLPTGRRFVTAEPGEGDDGREDLSEATATCDACETSFPVIHGPAREP</sequence>
<dbReference type="AlphaFoldDB" id="J3JI64"/>
<organism evidence="1 2">
    <name type="scientific">Halogranum salarium B-1</name>
    <dbReference type="NCBI Taxonomy" id="1210908"/>
    <lineage>
        <taxon>Archaea</taxon>
        <taxon>Methanobacteriati</taxon>
        <taxon>Methanobacteriota</taxon>
        <taxon>Stenosarchaea group</taxon>
        <taxon>Halobacteria</taxon>
        <taxon>Halobacteriales</taxon>
        <taxon>Haloferacaceae</taxon>
    </lineage>
</organism>
<reference evidence="1 2" key="1">
    <citation type="journal article" date="2012" name="J. Bacteriol.">
        <title>Draft Genome Sequence of the Extremely Halophilic Archaeon Halogranum salarium B-1T.</title>
        <authorList>
            <person name="Kim K.K."/>
            <person name="Lee K.C."/>
            <person name="Lee J.S."/>
        </authorList>
    </citation>
    <scope>NUCLEOTIDE SEQUENCE [LARGE SCALE GENOMIC DNA]</scope>
    <source>
        <strain evidence="1 2">B-1</strain>
    </source>
</reference>
<accession>J3JI64</accession>
<dbReference type="RefSeq" id="WP_009374679.1">
    <property type="nucleotide sequence ID" value="NZ_ALJD01000002.1"/>
</dbReference>
<dbReference type="OrthoDB" id="280272at2157"/>
<dbReference type="eggNOG" id="ENOG502N5HB">
    <property type="taxonomic scope" value="Archaea"/>
</dbReference>
<dbReference type="Proteomes" id="UP000007813">
    <property type="component" value="Unassembled WGS sequence"/>
</dbReference>
<name>J3JI64_9EURY</name>
<comment type="caution">
    <text evidence="1">The sequence shown here is derived from an EMBL/GenBank/DDBJ whole genome shotgun (WGS) entry which is preliminary data.</text>
</comment>
<proteinExistence type="predicted"/>
<evidence type="ECO:0000313" key="1">
    <source>
        <dbReference type="EMBL" id="EJN61604.1"/>
    </source>
</evidence>
<gene>
    <name evidence="1" type="ORF">HSB1_06450</name>
</gene>
<protein>
    <submittedName>
        <fullName evidence="1">Uncharacterized protein</fullName>
    </submittedName>
</protein>
<evidence type="ECO:0000313" key="2">
    <source>
        <dbReference type="Proteomes" id="UP000007813"/>
    </source>
</evidence>
<dbReference type="EMBL" id="ALJD01000002">
    <property type="protein sequence ID" value="EJN61604.1"/>
    <property type="molecule type" value="Genomic_DNA"/>
</dbReference>